<evidence type="ECO:0000256" key="1">
    <source>
        <dbReference type="SAM" id="MobiDB-lite"/>
    </source>
</evidence>
<feature type="region of interest" description="Disordered" evidence="1">
    <location>
        <begin position="1"/>
        <end position="92"/>
    </location>
</feature>
<feature type="compositionally biased region" description="Pro residues" evidence="1">
    <location>
        <begin position="53"/>
        <end position="66"/>
    </location>
</feature>
<protein>
    <submittedName>
        <fullName evidence="2">Uncharacterized protein</fullName>
    </submittedName>
</protein>
<dbReference type="AlphaFoldDB" id="A0A2I0SVK5"/>
<accession>A0A2I0SVK5</accession>
<dbReference type="EMBL" id="PJOS01000007">
    <property type="protein sequence ID" value="PKT73945.1"/>
    <property type="molecule type" value="Genomic_DNA"/>
</dbReference>
<proteinExistence type="predicted"/>
<reference evidence="2 3" key="1">
    <citation type="submission" date="2017-12" db="EMBL/GenBank/DDBJ databases">
        <title>Streptomyces populusis sp. nov., a novel endophytic actinobacterium isolated from stems of Populus adenopoda Maxim.</title>
        <authorList>
            <person name="Wang Z."/>
        </authorList>
    </citation>
    <scope>NUCLEOTIDE SEQUENCE [LARGE SCALE GENOMIC DNA]</scope>
    <source>
        <strain evidence="2 3">A249</strain>
    </source>
</reference>
<organism evidence="2 3">
    <name type="scientific">Streptomyces populi</name>
    <dbReference type="NCBI Taxonomy" id="2058924"/>
    <lineage>
        <taxon>Bacteria</taxon>
        <taxon>Bacillati</taxon>
        <taxon>Actinomycetota</taxon>
        <taxon>Actinomycetes</taxon>
        <taxon>Kitasatosporales</taxon>
        <taxon>Streptomycetaceae</taxon>
        <taxon>Streptomyces</taxon>
    </lineage>
</organism>
<dbReference type="Proteomes" id="UP000236178">
    <property type="component" value="Unassembled WGS sequence"/>
</dbReference>
<keyword evidence="3" id="KW-1185">Reference proteome</keyword>
<comment type="caution">
    <text evidence="2">The sequence shown here is derived from an EMBL/GenBank/DDBJ whole genome shotgun (WGS) entry which is preliminary data.</text>
</comment>
<evidence type="ECO:0000313" key="2">
    <source>
        <dbReference type="EMBL" id="PKT73945.1"/>
    </source>
</evidence>
<sequence length="92" mass="9846">MHTHLPVQGPAPTRDPRPARARPHKLLSPPPPLPSPEVSASPPAFGREGPPDQGEPPSPPGAPPRTPLLKRRRGRNLPTGTFPECARTRDPA</sequence>
<evidence type="ECO:0000313" key="3">
    <source>
        <dbReference type="Proteomes" id="UP000236178"/>
    </source>
</evidence>
<gene>
    <name evidence="2" type="ORF">CW362_06235</name>
</gene>
<name>A0A2I0SVK5_9ACTN</name>